<feature type="transmembrane region" description="Helical" evidence="1">
    <location>
        <begin position="72"/>
        <end position="93"/>
    </location>
</feature>
<evidence type="ECO:0000256" key="1">
    <source>
        <dbReference type="SAM" id="Phobius"/>
    </source>
</evidence>
<keyword evidence="1" id="KW-0812">Transmembrane</keyword>
<name>A0ABY8VRV3_9CORY</name>
<accession>A0ABY8VRV3</accession>
<feature type="transmembrane region" description="Helical" evidence="1">
    <location>
        <begin position="141"/>
        <end position="165"/>
    </location>
</feature>
<gene>
    <name evidence="2" type="ORF">QP029_03485</name>
</gene>
<keyword evidence="3" id="KW-1185">Reference proteome</keyword>
<keyword evidence="1" id="KW-0472">Membrane</keyword>
<evidence type="ECO:0000313" key="3">
    <source>
        <dbReference type="Proteomes" id="UP001238805"/>
    </source>
</evidence>
<keyword evidence="1" id="KW-1133">Transmembrane helix</keyword>
<evidence type="ECO:0000313" key="2">
    <source>
        <dbReference type="EMBL" id="WIM70894.1"/>
    </source>
</evidence>
<proteinExistence type="predicted"/>
<feature type="transmembrane region" description="Helical" evidence="1">
    <location>
        <begin position="195"/>
        <end position="214"/>
    </location>
</feature>
<feature type="transmembrane region" description="Helical" evidence="1">
    <location>
        <begin position="220"/>
        <end position="241"/>
    </location>
</feature>
<organism evidence="2 3">
    <name type="scientific">Corynebacterium suedekumii</name>
    <dbReference type="NCBI Taxonomy" id="3049801"/>
    <lineage>
        <taxon>Bacteria</taxon>
        <taxon>Bacillati</taxon>
        <taxon>Actinomycetota</taxon>
        <taxon>Actinomycetes</taxon>
        <taxon>Mycobacteriales</taxon>
        <taxon>Corynebacteriaceae</taxon>
        <taxon>Corynebacterium</taxon>
    </lineage>
</organism>
<dbReference type="RefSeq" id="WP_284875474.1">
    <property type="nucleotide sequence ID" value="NZ_CP126970.1"/>
</dbReference>
<feature type="transmembrane region" description="Helical" evidence="1">
    <location>
        <begin position="99"/>
        <end position="120"/>
    </location>
</feature>
<dbReference type="Proteomes" id="UP001238805">
    <property type="component" value="Chromosome"/>
</dbReference>
<dbReference type="EMBL" id="CP126970">
    <property type="protein sequence ID" value="WIM70894.1"/>
    <property type="molecule type" value="Genomic_DNA"/>
</dbReference>
<feature type="transmembrane region" description="Helical" evidence="1">
    <location>
        <begin position="171"/>
        <end position="188"/>
    </location>
</feature>
<protein>
    <submittedName>
        <fullName evidence="2">Uncharacterized protein</fullName>
    </submittedName>
</protein>
<reference evidence="2 3" key="1">
    <citation type="submission" date="2023-05" db="EMBL/GenBank/DDBJ databases">
        <title>Corynebacterium suedekumii sp. nov. and Corynebacterium breve sp. nov. isolated from raw cow's milk.</title>
        <authorList>
            <person name="Baer M.K."/>
            <person name="Mehl L."/>
            <person name="Hellmuth R."/>
            <person name="Marke G."/>
            <person name="Lipski A."/>
        </authorList>
    </citation>
    <scope>NUCLEOTIDE SEQUENCE [LARGE SCALE GENOMIC DNA]</scope>
    <source>
        <strain evidence="2 3">LM112</strain>
    </source>
</reference>
<sequence>MIVLLLLAVVMWSLTPIHIQPVFLLGLVVGGGIALLRKDGAHQHRGQAMPERSRFPLTPVVQMIREPQVTAWAFLWGGAPVLVIVLGLLVQYARLESDLAGIFFTVVFVQGVFVIMGEFGRSFREWVGFGGHRAVWARETAVIGFISPVCALVLGVLAALVSGQLLTTEMVVVPVAGALLLAIVVVLAELASGRTWWVPIAYVGAGVGVVVLWATGHLPVGMVLASGIVLYLLHALTLPAVARQAVPGSSGASA</sequence>